<reference evidence="14 15" key="1">
    <citation type="journal article" date="2009" name="Nat. Genet.">
        <title>The genome of the cucumber, Cucumis sativus L.</title>
        <authorList>
            <person name="Huang S."/>
            <person name="Li R."/>
            <person name="Zhang Z."/>
            <person name="Li L."/>
            <person name="Gu X."/>
            <person name="Fan W."/>
            <person name="Lucas W.J."/>
            <person name="Wang X."/>
            <person name="Xie B."/>
            <person name="Ni P."/>
            <person name="Ren Y."/>
            <person name="Zhu H."/>
            <person name="Li J."/>
            <person name="Lin K."/>
            <person name="Jin W."/>
            <person name="Fei Z."/>
            <person name="Li G."/>
            <person name="Staub J."/>
            <person name="Kilian A."/>
            <person name="van der Vossen E.A."/>
            <person name="Wu Y."/>
            <person name="Guo J."/>
            <person name="He J."/>
            <person name="Jia Z."/>
            <person name="Ren Y."/>
            <person name="Tian G."/>
            <person name="Lu Y."/>
            <person name="Ruan J."/>
            <person name="Qian W."/>
            <person name="Wang M."/>
            <person name="Huang Q."/>
            <person name="Li B."/>
            <person name="Xuan Z."/>
            <person name="Cao J."/>
            <person name="Asan"/>
            <person name="Wu Z."/>
            <person name="Zhang J."/>
            <person name="Cai Q."/>
            <person name="Bai Y."/>
            <person name="Zhao B."/>
            <person name="Han Y."/>
            <person name="Li Y."/>
            <person name="Li X."/>
            <person name="Wang S."/>
            <person name="Shi Q."/>
            <person name="Liu S."/>
            <person name="Cho W.K."/>
            <person name="Kim J.Y."/>
            <person name="Xu Y."/>
            <person name="Heller-Uszynska K."/>
            <person name="Miao H."/>
            <person name="Cheng Z."/>
            <person name="Zhang S."/>
            <person name="Wu J."/>
            <person name="Yang Y."/>
            <person name="Kang H."/>
            <person name="Li M."/>
            <person name="Liang H."/>
            <person name="Ren X."/>
            <person name="Shi Z."/>
            <person name="Wen M."/>
            <person name="Jian M."/>
            <person name="Yang H."/>
            <person name="Zhang G."/>
            <person name="Yang Z."/>
            <person name="Chen R."/>
            <person name="Liu S."/>
            <person name="Li J."/>
            <person name="Ma L."/>
            <person name="Liu H."/>
            <person name="Zhou Y."/>
            <person name="Zhao J."/>
            <person name="Fang X."/>
            <person name="Li G."/>
            <person name="Fang L."/>
            <person name="Li Y."/>
            <person name="Liu D."/>
            <person name="Zheng H."/>
            <person name="Zhang Y."/>
            <person name="Qin N."/>
            <person name="Li Z."/>
            <person name="Yang G."/>
            <person name="Yang S."/>
            <person name="Bolund L."/>
            <person name="Kristiansen K."/>
            <person name="Zheng H."/>
            <person name="Li S."/>
            <person name="Zhang X."/>
            <person name="Yang H."/>
            <person name="Wang J."/>
            <person name="Sun R."/>
            <person name="Zhang B."/>
            <person name="Jiang S."/>
            <person name="Wang J."/>
            <person name="Du Y."/>
            <person name="Li S."/>
        </authorList>
    </citation>
    <scope>NUCLEOTIDE SEQUENCE [LARGE SCALE GENOMIC DNA]</scope>
    <source>
        <strain evidence="15">cv. 9930</strain>
    </source>
</reference>
<dbReference type="Gene3D" id="3.40.50.12650">
    <property type="match status" value="1"/>
</dbReference>
<keyword evidence="5" id="KW-0227">DNA damage</keyword>
<dbReference type="OrthoDB" id="262529at2759"/>
<reference evidence="14 15" key="2">
    <citation type="journal article" date="2009" name="PLoS ONE">
        <title>An integrated genetic and cytogenetic map of the cucumber genome.</title>
        <authorList>
            <person name="Ren Y."/>
            <person name="Zhang Z."/>
            <person name="Liu J."/>
            <person name="Staub J.E."/>
            <person name="Han Y."/>
            <person name="Cheng Z."/>
            <person name="Li X."/>
            <person name="Lu J."/>
            <person name="Miao H."/>
            <person name="Kang H."/>
            <person name="Xie B."/>
            <person name="Gu X."/>
            <person name="Wang X."/>
            <person name="Du Y."/>
            <person name="Jin W."/>
            <person name="Huang S."/>
        </authorList>
    </citation>
    <scope>NUCLEOTIDE SEQUENCE [LARGE SCALE GENOMIC DNA]</scope>
    <source>
        <strain evidence="15">cv. 9930</strain>
    </source>
</reference>
<evidence type="ECO:0000256" key="5">
    <source>
        <dbReference type="ARBA" id="ARBA00022763"/>
    </source>
</evidence>
<dbReference type="SUPFAM" id="SSF56281">
    <property type="entry name" value="Metallo-hydrolase/oxidoreductase"/>
    <property type="match status" value="1"/>
</dbReference>
<evidence type="ECO:0000259" key="13">
    <source>
        <dbReference type="Pfam" id="PF07522"/>
    </source>
</evidence>
<dbReference type="GO" id="GO:0005634">
    <property type="term" value="C:nucleus"/>
    <property type="evidence" value="ECO:0000318"/>
    <property type="project" value="GO_Central"/>
</dbReference>
<organism evidence="14 15">
    <name type="scientific">Cucumis sativus</name>
    <name type="common">Cucumber</name>
    <dbReference type="NCBI Taxonomy" id="3659"/>
    <lineage>
        <taxon>Eukaryota</taxon>
        <taxon>Viridiplantae</taxon>
        <taxon>Streptophyta</taxon>
        <taxon>Embryophyta</taxon>
        <taxon>Tracheophyta</taxon>
        <taxon>Spermatophyta</taxon>
        <taxon>Magnoliopsida</taxon>
        <taxon>eudicotyledons</taxon>
        <taxon>Gunneridae</taxon>
        <taxon>Pentapetalae</taxon>
        <taxon>rosids</taxon>
        <taxon>fabids</taxon>
        <taxon>Cucurbitales</taxon>
        <taxon>Cucurbitaceae</taxon>
        <taxon>Benincaseae</taxon>
        <taxon>Cucumis</taxon>
    </lineage>
</organism>
<evidence type="ECO:0000256" key="12">
    <source>
        <dbReference type="ARBA" id="ARBA00042677"/>
    </source>
</evidence>
<evidence type="ECO:0000256" key="6">
    <source>
        <dbReference type="ARBA" id="ARBA00022801"/>
    </source>
</evidence>
<dbReference type="OMA" id="TSFCYVN"/>
<evidence type="ECO:0000256" key="10">
    <source>
        <dbReference type="ARBA" id="ARBA00023242"/>
    </source>
</evidence>
<evidence type="ECO:0000256" key="3">
    <source>
        <dbReference type="ARBA" id="ARBA00022722"/>
    </source>
</evidence>
<feature type="domain" description="DNA repair metallo-beta-lactamase" evidence="13">
    <location>
        <begin position="221"/>
        <end position="344"/>
    </location>
</feature>
<dbReference type="GO" id="GO:0006310">
    <property type="term" value="P:DNA recombination"/>
    <property type="evidence" value="ECO:0007669"/>
    <property type="project" value="UniProtKB-KW"/>
</dbReference>
<keyword evidence="7" id="KW-0269">Exonuclease</keyword>
<sequence length="428" mass="48317">MENGLISVDRWSEGSQIYFLTHLHSDHTKGLSSQWSKGPLFCSRLTAKFFPLKFPSFNLSLLRVLEIGLWHSISLVSPSSGSRKVIKVVAIDAHHCPGAVMLLFRGDFGCLLYTGDFRWEMSSERANKGRIALLNALEDNTVDVLYLDNTYCNPSYAFPSREIAARQIVDIIASHPQHDIIIGVNSLGKEDLLVHISRMLGLKVWVWPERLQTMHLLGFNNEFTTKTNLTRVRAVPRYSFSIDTLEGLNQMRPTIGIMPSGLPWVVRPHEGDGIPSGSLLITRYRQSKLNENGPFLIEKQTGKVESVTKLHKYIFSVPYSDHACFSEIQEFIKLICPTTIKGIVSSSSCYIEPLYYFGRLCGAKQPVNKFHHKKERTEKVEKDVDIKFVNWKKGTNAGILNAGVRLGRVSALRRVQRGARLQEDDCPG</sequence>
<keyword evidence="6" id="KW-0378">Hydrolase</keyword>
<proteinExistence type="inferred from homology"/>
<reference evidence="14 15" key="3">
    <citation type="journal article" date="2010" name="BMC Genomics">
        <title>Transcriptome sequencing and comparative analysis of cucumber flowers with different sex types.</title>
        <authorList>
            <person name="Guo S."/>
            <person name="Zheng Y."/>
            <person name="Joung J.G."/>
            <person name="Liu S."/>
            <person name="Zhang Z."/>
            <person name="Crasta O.R."/>
            <person name="Sobral B.W."/>
            <person name="Xu Y."/>
            <person name="Huang S."/>
            <person name="Fei Z."/>
        </authorList>
    </citation>
    <scope>NUCLEOTIDE SEQUENCE [LARGE SCALE GENOMIC DNA]</scope>
    <source>
        <strain evidence="15">cv. 9930</strain>
    </source>
</reference>
<keyword evidence="8" id="KW-0233">DNA recombination</keyword>
<dbReference type="STRING" id="3659.A0A0A0K5M7"/>
<dbReference type="Proteomes" id="UP000029981">
    <property type="component" value="Chromosome 7"/>
</dbReference>
<dbReference type="GO" id="GO:0003684">
    <property type="term" value="F:damaged DNA binding"/>
    <property type="evidence" value="ECO:0000318"/>
    <property type="project" value="GO_Central"/>
</dbReference>
<evidence type="ECO:0000256" key="11">
    <source>
        <dbReference type="ARBA" id="ARBA00039759"/>
    </source>
</evidence>
<evidence type="ECO:0000256" key="7">
    <source>
        <dbReference type="ARBA" id="ARBA00022839"/>
    </source>
</evidence>
<dbReference type="GO" id="GO:0035312">
    <property type="term" value="F:5'-3' DNA exonuclease activity"/>
    <property type="evidence" value="ECO:0000318"/>
    <property type="project" value="GO_Central"/>
</dbReference>
<keyword evidence="15" id="KW-1185">Reference proteome</keyword>
<evidence type="ECO:0000313" key="15">
    <source>
        <dbReference type="Proteomes" id="UP000029981"/>
    </source>
</evidence>
<dbReference type="EMBL" id="CM002928">
    <property type="protein sequence ID" value="KGN43567.1"/>
    <property type="molecule type" value="Genomic_DNA"/>
</dbReference>
<evidence type="ECO:0000256" key="9">
    <source>
        <dbReference type="ARBA" id="ARBA00023204"/>
    </source>
</evidence>
<evidence type="ECO:0000313" key="14">
    <source>
        <dbReference type="EMBL" id="KGN43567.1"/>
    </source>
</evidence>
<dbReference type="GO" id="GO:0006303">
    <property type="term" value="P:double-strand break repair via nonhomologous end joining"/>
    <property type="evidence" value="ECO:0000318"/>
    <property type="project" value="GO_Central"/>
</dbReference>
<comment type="similarity">
    <text evidence="2">Belongs to the DNA repair metallo-beta-lactamase (DRMBL) family.</text>
</comment>
<dbReference type="AlphaFoldDB" id="A0A0A0K5M7"/>
<keyword evidence="4" id="KW-0255">Endonuclease</keyword>
<keyword evidence="10" id="KW-0539">Nucleus</keyword>
<dbReference type="KEGG" id="csv:101219892"/>
<evidence type="ECO:0000256" key="4">
    <source>
        <dbReference type="ARBA" id="ARBA00022759"/>
    </source>
</evidence>
<dbReference type="PANTHER" id="PTHR23240:SF8">
    <property type="entry name" value="PROTEIN ARTEMIS"/>
    <property type="match status" value="1"/>
</dbReference>
<accession>A0A0A0K5M7</accession>
<keyword evidence="3" id="KW-0540">Nuclease</keyword>
<evidence type="ECO:0000256" key="8">
    <source>
        <dbReference type="ARBA" id="ARBA00023172"/>
    </source>
</evidence>
<dbReference type="Gene3D" id="3.60.15.10">
    <property type="entry name" value="Ribonuclease Z/Hydroxyacylglutathione hydrolase-like"/>
    <property type="match status" value="1"/>
</dbReference>
<dbReference type="InterPro" id="IPR036866">
    <property type="entry name" value="RibonucZ/Hydroxyglut_hydro"/>
</dbReference>
<protein>
    <recommendedName>
        <fullName evidence="11">Protein artemis</fullName>
    </recommendedName>
    <alternativeName>
        <fullName evidence="12">DNA cross-link repair 1C protein</fullName>
    </alternativeName>
</protein>
<evidence type="ECO:0000256" key="2">
    <source>
        <dbReference type="ARBA" id="ARBA00010304"/>
    </source>
</evidence>
<keyword evidence="9" id="KW-0234">DNA repair</keyword>
<comment type="subcellular location">
    <subcellularLocation>
        <location evidence="1">Nucleus</location>
    </subcellularLocation>
</comment>
<dbReference type="InterPro" id="IPR011084">
    <property type="entry name" value="DRMBL"/>
</dbReference>
<reference evidence="14 15" key="4">
    <citation type="journal article" date="2011" name="BMC Genomics">
        <title>RNA-Seq improves annotation of protein-coding genes in the cucumber genome.</title>
        <authorList>
            <person name="Li Z."/>
            <person name="Zhang Z."/>
            <person name="Yan P."/>
            <person name="Huang S."/>
            <person name="Fei Z."/>
            <person name="Lin K."/>
        </authorList>
    </citation>
    <scope>NUCLEOTIDE SEQUENCE [LARGE SCALE GENOMIC DNA]</scope>
    <source>
        <strain evidence="15">cv. 9930</strain>
    </source>
</reference>
<dbReference type="Pfam" id="PF07522">
    <property type="entry name" value="DRMBL"/>
    <property type="match status" value="1"/>
</dbReference>
<dbReference type="PANTHER" id="PTHR23240">
    <property type="entry name" value="DNA CROSS-LINK REPAIR PROTEIN PSO2/SNM1-RELATED"/>
    <property type="match status" value="1"/>
</dbReference>
<evidence type="ECO:0000256" key="1">
    <source>
        <dbReference type="ARBA" id="ARBA00004123"/>
    </source>
</evidence>
<name>A0A0A0K5M7_CUCSA</name>
<dbReference type="Gramene" id="KGN43567">
    <property type="protein sequence ID" value="KGN43567"/>
    <property type="gene ID" value="Csa_7G045560"/>
</dbReference>
<gene>
    <name evidence="14" type="ORF">Csa_7G045560</name>
</gene>
<dbReference type="GO" id="GO:0036297">
    <property type="term" value="P:interstrand cross-link repair"/>
    <property type="evidence" value="ECO:0000318"/>
    <property type="project" value="GO_Central"/>
</dbReference>
<dbReference type="FunFam" id="3.60.15.10:FF:000061">
    <property type="entry name" value="Interstrand crosslink repair protein"/>
    <property type="match status" value="1"/>
</dbReference>
<dbReference type="GO" id="GO:0004519">
    <property type="term" value="F:endonuclease activity"/>
    <property type="evidence" value="ECO:0007669"/>
    <property type="project" value="UniProtKB-KW"/>
</dbReference>
<dbReference type="eggNOG" id="KOG1361">
    <property type="taxonomic scope" value="Eukaryota"/>
</dbReference>